<dbReference type="Proteomes" id="UP000233180">
    <property type="component" value="Unassembled WGS sequence"/>
</dbReference>
<evidence type="ECO:0000256" key="1">
    <source>
        <dbReference type="ARBA" id="ARBA00009986"/>
    </source>
</evidence>
<dbReference type="PANTHER" id="PTHR43521">
    <property type="entry name" value="ALPHA-AMINOADIPIC SEMIALDEHYDE DEHYDROGENASE"/>
    <property type="match status" value="1"/>
</dbReference>
<accession>A0A2K6M6X4</accession>
<keyword evidence="6" id="KW-1185">Reference proteome</keyword>
<reference evidence="5 6" key="1">
    <citation type="submission" date="2016-06" db="EMBL/GenBank/DDBJ databases">
        <title>Genome of Rhinopithecus bieti.</title>
        <authorList>
            <person name="Wu"/>
            <person name="C.-I. and Zhang"/>
            <person name="Y."/>
        </authorList>
    </citation>
    <scope>NUCLEOTIDE SEQUENCE</scope>
</reference>
<protein>
    <recommendedName>
        <fullName evidence="4">Aldehyde dehydrogenase domain-containing protein</fullName>
    </recommendedName>
</protein>
<dbReference type="SUPFAM" id="SSF53720">
    <property type="entry name" value="ALDH-like"/>
    <property type="match status" value="1"/>
</dbReference>
<dbReference type="InterPro" id="IPR016161">
    <property type="entry name" value="Ald_DH/histidinol_DH"/>
</dbReference>
<dbReference type="InterPro" id="IPR016162">
    <property type="entry name" value="Ald_DH_N"/>
</dbReference>
<dbReference type="Ensembl" id="ENSRBIT00000055493.1">
    <property type="protein sequence ID" value="ENSRBIP00000031526.1"/>
    <property type="gene ID" value="ENSRBIG00000039590.1"/>
</dbReference>
<feature type="domain" description="Aldehyde dehydrogenase" evidence="4">
    <location>
        <begin position="53"/>
        <end position="259"/>
    </location>
</feature>
<sequence length="268" mass="29005">AAKSSKFPGPWSRPAAFMSTLLINQPQYAWLKELGLCEENEGVYNGSWGGQGEVITTYCPANNEPIARVRQASVADYEETVKKAKEIGDALREKIQVLGRLVSLEMGKILVEGVGEVQEYVDICDYAVGLSRMIGGPILPSERPGHALIEQWNPVGLVGIITAFNFPVAVYGWNNAIAMICGNVCLWKGAPTTSLISVAVIKIIAKVLEDNKLPGAICSLTCGGADIGTAMAKDEQVNLLSFTGSTQVGKQVTLMVQERFGRKQWRKC</sequence>
<keyword evidence="2" id="KW-0560">Oxidoreductase</keyword>
<keyword evidence="3" id="KW-0520">NAD</keyword>
<name>A0A2K6M6X4_RHIBE</name>
<reference evidence="5" key="3">
    <citation type="submission" date="2025-09" db="UniProtKB">
        <authorList>
            <consortium name="Ensembl"/>
        </authorList>
    </citation>
    <scope>IDENTIFICATION</scope>
</reference>
<organism evidence="5 6">
    <name type="scientific">Rhinopithecus bieti</name>
    <name type="common">Black snub-nosed monkey</name>
    <name type="synonym">Pygathrix bieti</name>
    <dbReference type="NCBI Taxonomy" id="61621"/>
    <lineage>
        <taxon>Eukaryota</taxon>
        <taxon>Metazoa</taxon>
        <taxon>Chordata</taxon>
        <taxon>Craniata</taxon>
        <taxon>Vertebrata</taxon>
        <taxon>Euteleostomi</taxon>
        <taxon>Mammalia</taxon>
        <taxon>Eutheria</taxon>
        <taxon>Euarchontoglires</taxon>
        <taxon>Primates</taxon>
        <taxon>Haplorrhini</taxon>
        <taxon>Catarrhini</taxon>
        <taxon>Cercopithecidae</taxon>
        <taxon>Colobinae</taxon>
        <taxon>Rhinopithecus</taxon>
    </lineage>
</organism>
<evidence type="ECO:0000256" key="3">
    <source>
        <dbReference type="ARBA" id="ARBA00023027"/>
    </source>
</evidence>
<dbReference type="InterPro" id="IPR015590">
    <property type="entry name" value="Aldehyde_DH_dom"/>
</dbReference>
<dbReference type="GeneTree" id="ENSGT00940000154938"/>
<evidence type="ECO:0000256" key="2">
    <source>
        <dbReference type="ARBA" id="ARBA00023002"/>
    </source>
</evidence>
<dbReference type="GO" id="GO:0004029">
    <property type="term" value="F:aldehyde dehydrogenase (NAD+) activity"/>
    <property type="evidence" value="ECO:0007669"/>
    <property type="project" value="InterPro"/>
</dbReference>
<comment type="similarity">
    <text evidence="1">Belongs to the aldehyde dehydrogenase family.</text>
</comment>
<dbReference type="Pfam" id="PF00171">
    <property type="entry name" value="Aldedh"/>
    <property type="match status" value="1"/>
</dbReference>
<dbReference type="InterPro" id="IPR044638">
    <property type="entry name" value="ALDH7A1-like"/>
</dbReference>
<dbReference type="AlphaFoldDB" id="A0A2K6M6X4"/>
<dbReference type="Gene3D" id="3.40.605.10">
    <property type="entry name" value="Aldehyde Dehydrogenase, Chain A, domain 1"/>
    <property type="match status" value="1"/>
</dbReference>
<evidence type="ECO:0000313" key="6">
    <source>
        <dbReference type="Proteomes" id="UP000233180"/>
    </source>
</evidence>
<dbReference type="PANTHER" id="PTHR43521:SF1">
    <property type="entry name" value="ALPHA-AMINOADIPIC SEMIALDEHYDE DEHYDROGENASE"/>
    <property type="match status" value="1"/>
</dbReference>
<reference evidence="5" key="2">
    <citation type="submission" date="2025-08" db="UniProtKB">
        <authorList>
            <consortium name="Ensembl"/>
        </authorList>
    </citation>
    <scope>IDENTIFICATION</scope>
</reference>
<evidence type="ECO:0000259" key="4">
    <source>
        <dbReference type="Pfam" id="PF00171"/>
    </source>
</evidence>
<proteinExistence type="inferred from homology"/>
<evidence type="ECO:0000313" key="5">
    <source>
        <dbReference type="Ensembl" id="ENSRBIP00000031526.1"/>
    </source>
</evidence>